<dbReference type="OrthoDB" id="8019608at2"/>
<dbReference type="Proteomes" id="UP000198704">
    <property type="component" value="Unassembled WGS sequence"/>
</dbReference>
<evidence type="ECO:0000313" key="2">
    <source>
        <dbReference type="Proteomes" id="UP000198704"/>
    </source>
</evidence>
<dbReference type="EMBL" id="FNHS01000016">
    <property type="protein sequence ID" value="SDO18026.1"/>
    <property type="molecule type" value="Genomic_DNA"/>
</dbReference>
<protein>
    <submittedName>
        <fullName evidence="1">Uncharacterized protein</fullName>
    </submittedName>
</protein>
<dbReference type="RefSeq" id="WP_091720227.1">
    <property type="nucleotide sequence ID" value="NZ_FNHS01000016.1"/>
</dbReference>
<organism evidence="1 2">
    <name type="scientific">Methylobacterium phyllostachyos</name>
    <dbReference type="NCBI Taxonomy" id="582672"/>
    <lineage>
        <taxon>Bacteria</taxon>
        <taxon>Pseudomonadati</taxon>
        <taxon>Pseudomonadota</taxon>
        <taxon>Alphaproteobacteria</taxon>
        <taxon>Hyphomicrobiales</taxon>
        <taxon>Methylobacteriaceae</taxon>
        <taxon>Methylobacterium</taxon>
    </lineage>
</organism>
<sequence>MSGRGNVATLLVLQLQPIAVDTNSPDREGMLVIANGLLVAVLVRLAEPEHDNVGSWFLEAGFGRLQGQRVPTFPTLEDACRWLRRQLKPL</sequence>
<accession>A0A1H0HFN3</accession>
<gene>
    <name evidence="1" type="ORF">SAMN05216360_1163</name>
</gene>
<keyword evidence="2" id="KW-1185">Reference proteome</keyword>
<name>A0A1H0HFN3_9HYPH</name>
<proteinExistence type="predicted"/>
<dbReference type="AlphaFoldDB" id="A0A1H0HFN3"/>
<evidence type="ECO:0000313" key="1">
    <source>
        <dbReference type="EMBL" id="SDO18026.1"/>
    </source>
</evidence>
<reference evidence="2" key="1">
    <citation type="submission" date="2016-10" db="EMBL/GenBank/DDBJ databases">
        <authorList>
            <person name="Varghese N."/>
            <person name="Submissions S."/>
        </authorList>
    </citation>
    <scope>NUCLEOTIDE SEQUENCE [LARGE SCALE GENOMIC DNA]</scope>
    <source>
        <strain evidence="2">BL47</strain>
    </source>
</reference>